<dbReference type="GO" id="GO:0006915">
    <property type="term" value="P:apoptotic process"/>
    <property type="evidence" value="ECO:0007669"/>
    <property type="project" value="UniProtKB-KW"/>
</dbReference>
<evidence type="ECO:0000256" key="2">
    <source>
        <dbReference type="ARBA" id="ARBA00022703"/>
    </source>
</evidence>
<keyword evidence="7" id="KW-1185">Reference proteome</keyword>
<proteinExistence type="inferred from homology"/>
<feature type="domain" description="Peptidase C14 caspase" evidence="5">
    <location>
        <begin position="8"/>
        <end position="195"/>
    </location>
</feature>
<dbReference type="Proteomes" id="UP001301769">
    <property type="component" value="Unassembled WGS sequence"/>
</dbReference>
<dbReference type="InterPro" id="IPR050452">
    <property type="entry name" value="Metacaspase"/>
</dbReference>
<dbReference type="Pfam" id="PF00656">
    <property type="entry name" value="Peptidase_C14"/>
    <property type="match status" value="1"/>
</dbReference>
<gene>
    <name evidence="6" type="ORF">QBC37DRAFT_96528</name>
</gene>
<evidence type="ECO:0000259" key="5">
    <source>
        <dbReference type="Pfam" id="PF00656"/>
    </source>
</evidence>
<evidence type="ECO:0000313" key="7">
    <source>
        <dbReference type="Proteomes" id="UP001301769"/>
    </source>
</evidence>
<evidence type="ECO:0000256" key="3">
    <source>
        <dbReference type="ARBA" id="ARBA00022807"/>
    </source>
</evidence>
<dbReference type="GO" id="GO:0005737">
    <property type="term" value="C:cytoplasm"/>
    <property type="evidence" value="ECO:0007669"/>
    <property type="project" value="TreeGrafter"/>
</dbReference>
<keyword evidence="4" id="KW-0865">Zymogen</keyword>
<keyword evidence="2" id="KW-0053">Apoptosis</keyword>
<comment type="similarity">
    <text evidence="1">Belongs to the peptidase C14B family.</text>
</comment>
<sequence>MTTANVSKRALLIGSSYQGLVGPANDVMTMSETLRPHGFHITSCTDAMATRSGILSAWDTLIGECHEEDVVVIFYSGHGGEVTSSVPDNDIMTAAQRPARSQFIYPMDYDGDDASEPSSFSGILDLELSAYLQRTTDKTENVTIIFDCCYSGRICRLPLPGKDGTEPVPRGLPEVIYSDIQKHVTGLANAGKTPRVSDSNTTGNPHAVRIFAAVGTEQAWEDIDPTTGAVLGFLTKWLSRAISEASIHTAGLPGTAVTEWRPTWSRTMLGVREMVELDSHGMQHPAIDGPAHRFHFSTDAEPKGAETPFVLRMENGEPVLCAGSVAGVRSGDVFALVPLGSGGAGSINTHIGNATVIATSAFTSDVNVGNPDAARIGPGLLAFLSKVALSKMPVQALHHIPELEDQIRHSKYIRIASPNDPSTLCSIQGHEGKIALYSRDKVKLFETHLVWRDAVERLISAAENLARGHRILSIACHDEDERLRSNLQISLGTVVRHEKAGEIPVDGTGTLKQGDRIYLSLKNEGTRMVYASVFDVNVAGTVSFLPKNEDSDGIEVAPGKIRTIGGAKFRKMRALPVTWPAGIPADRPISEAFVIVVTNEPINLRFLETKDSPETRASLHAAKSHTEGPGQSRFLIRAVQLASGSSRDVHHDRESPDIRYDVLQIPFTLVPTTRTSENPDNSPGSGDHDAELLLQMPNGVPEGTILDPSSIVDASSNFSNDQPPWYTVCDHESEGLIGGMIRTIKHVPPFVWVVNEHADEITVVVSKYRPTRLLSAMGVDANTTGAGLNFETTAFTSPATQKTLEGYLSPTQSRDNPWETTSEATPMARFPLWTRSEGFGVISIFVGKERTLYIENDQIPLGATAYFRGKPDLAIRLYNGEWQSDRPGPVNL</sequence>
<evidence type="ECO:0000313" key="6">
    <source>
        <dbReference type="EMBL" id="KAK4207351.1"/>
    </source>
</evidence>
<protein>
    <submittedName>
        <fullName evidence="6">Caspase domain-containing protein</fullName>
    </submittedName>
</protein>
<evidence type="ECO:0000256" key="1">
    <source>
        <dbReference type="ARBA" id="ARBA00009005"/>
    </source>
</evidence>
<dbReference type="AlphaFoldDB" id="A0AAN7AZM9"/>
<dbReference type="PANTHER" id="PTHR48104:SF30">
    <property type="entry name" value="METACASPASE-1"/>
    <property type="match status" value="1"/>
</dbReference>
<name>A0AAN7AZM9_9PEZI</name>
<keyword evidence="3" id="KW-0645">Protease</keyword>
<dbReference type="InterPro" id="IPR029030">
    <property type="entry name" value="Caspase-like_dom_sf"/>
</dbReference>
<evidence type="ECO:0000256" key="4">
    <source>
        <dbReference type="ARBA" id="ARBA00023145"/>
    </source>
</evidence>
<dbReference type="EMBL" id="MU858301">
    <property type="protein sequence ID" value="KAK4207351.1"/>
    <property type="molecule type" value="Genomic_DNA"/>
</dbReference>
<keyword evidence="3" id="KW-0788">Thiol protease</keyword>
<dbReference type="SUPFAM" id="SSF52129">
    <property type="entry name" value="Caspase-like"/>
    <property type="match status" value="1"/>
</dbReference>
<keyword evidence="3" id="KW-0378">Hydrolase</keyword>
<dbReference type="InterPro" id="IPR011600">
    <property type="entry name" value="Pept_C14_caspase"/>
</dbReference>
<comment type="caution">
    <text evidence="6">The sequence shown here is derived from an EMBL/GenBank/DDBJ whole genome shotgun (WGS) entry which is preliminary data.</text>
</comment>
<organism evidence="6 7">
    <name type="scientific">Rhypophila decipiens</name>
    <dbReference type="NCBI Taxonomy" id="261697"/>
    <lineage>
        <taxon>Eukaryota</taxon>
        <taxon>Fungi</taxon>
        <taxon>Dikarya</taxon>
        <taxon>Ascomycota</taxon>
        <taxon>Pezizomycotina</taxon>
        <taxon>Sordariomycetes</taxon>
        <taxon>Sordariomycetidae</taxon>
        <taxon>Sordariales</taxon>
        <taxon>Naviculisporaceae</taxon>
        <taxon>Rhypophila</taxon>
    </lineage>
</organism>
<accession>A0AAN7AZM9</accession>
<reference evidence="6" key="2">
    <citation type="submission" date="2023-05" db="EMBL/GenBank/DDBJ databases">
        <authorList>
            <consortium name="Lawrence Berkeley National Laboratory"/>
            <person name="Steindorff A."/>
            <person name="Hensen N."/>
            <person name="Bonometti L."/>
            <person name="Westerberg I."/>
            <person name="Brannstrom I.O."/>
            <person name="Guillou S."/>
            <person name="Cros-Aarteil S."/>
            <person name="Calhoun S."/>
            <person name="Haridas S."/>
            <person name="Kuo A."/>
            <person name="Mondo S."/>
            <person name="Pangilinan J."/>
            <person name="Riley R."/>
            <person name="Labutti K."/>
            <person name="Andreopoulos B."/>
            <person name="Lipzen A."/>
            <person name="Chen C."/>
            <person name="Yanf M."/>
            <person name="Daum C."/>
            <person name="Ng V."/>
            <person name="Clum A."/>
            <person name="Ohm R."/>
            <person name="Martin F."/>
            <person name="Silar P."/>
            <person name="Natvig D."/>
            <person name="Lalanne C."/>
            <person name="Gautier V."/>
            <person name="Ament-Velasquez S.L."/>
            <person name="Kruys A."/>
            <person name="Hutchinson M.I."/>
            <person name="Powell A.J."/>
            <person name="Barry K."/>
            <person name="Miller A.N."/>
            <person name="Grigoriev I.V."/>
            <person name="Debuchy R."/>
            <person name="Gladieux P."/>
            <person name="Thoren M.H."/>
            <person name="Johannesson H."/>
        </authorList>
    </citation>
    <scope>NUCLEOTIDE SEQUENCE</scope>
    <source>
        <strain evidence="6">PSN293</strain>
    </source>
</reference>
<dbReference type="PANTHER" id="PTHR48104">
    <property type="entry name" value="METACASPASE-4"/>
    <property type="match status" value="1"/>
</dbReference>
<dbReference type="Gene3D" id="3.40.50.1460">
    <property type="match status" value="1"/>
</dbReference>
<dbReference type="GO" id="GO:0006508">
    <property type="term" value="P:proteolysis"/>
    <property type="evidence" value="ECO:0007669"/>
    <property type="project" value="InterPro"/>
</dbReference>
<reference evidence="6" key="1">
    <citation type="journal article" date="2023" name="Mol. Phylogenet. Evol.">
        <title>Genome-scale phylogeny and comparative genomics of the fungal order Sordariales.</title>
        <authorList>
            <person name="Hensen N."/>
            <person name="Bonometti L."/>
            <person name="Westerberg I."/>
            <person name="Brannstrom I.O."/>
            <person name="Guillou S."/>
            <person name="Cros-Aarteil S."/>
            <person name="Calhoun S."/>
            <person name="Haridas S."/>
            <person name="Kuo A."/>
            <person name="Mondo S."/>
            <person name="Pangilinan J."/>
            <person name="Riley R."/>
            <person name="LaButti K."/>
            <person name="Andreopoulos B."/>
            <person name="Lipzen A."/>
            <person name="Chen C."/>
            <person name="Yan M."/>
            <person name="Daum C."/>
            <person name="Ng V."/>
            <person name="Clum A."/>
            <person name="Steindorff A."/>
            <person name="Ohm R.A."/>
            <person name="Martin F."/>
            <person name="Silar P."/>
            <person name="Natvig D.O."/>
            <person name="Lalanne C."/>
            <person name="Gautier V."/>
            <person name="Ament-Velasquez S.L."/>
            <person name="Kruys A."/>
            <person name="Hutchinson M.I."/>
            <person name="Powell A.J."/>
            <person name="Barry K."/>
            <person name="Miller A.N."/>
            <person name="Grigoriev I.V."/>
            <person name="Debuchy R."/>
            <person name="Gladieux P."/>
            <person name="Hiltunen Thoren M."/>
            <person name="Johannesson H."/>
        </authorList>
    </citation>
    <scope>NUCLEOTIDE SEQUENCE</scope>
    <source>
        <strain evidence="6">PSN293</strain>
    </source>
</reference>
<dbReference type="GO" id="GO:0004197">
    <property type="term" value="F:cysteine-type endopeptidase activity"/>
    <property type="evidence" value="ECO:0007669"/>
    <property type="project" value="InterPro"/>
</dbReference>